<dbReference type="Proteomes" id="UP000324222">
    <property type="component" value="Unassembled WGS sequence"/>
</dbReference>
<feature type="compositionally biased region" description="Polar residues" evidence="1">
    <location>
        <begin position="297"/>
        <end position="318"/>
    </location>
</feature>
<evidence type="ECO:0000256" key="1">
    <source>
        <dbReference type="SAM" id="MobiDB-lite"/>
    </source>
</evidence>
<comment type="caution">
    <text evidence="3">The sequence shown here is derived from an EMBL/GenBank/DDBJ whole genome shotgun (WGS) entry which is preliminary data.</text>
</comment>
<feature type="region of interest" description="Disordered" evidence="1">
    <location>
        <begin position="286"/>
        <end position="388"/>
    </location>
</feature>
<reference evidence="3 4" key="1">
    <citation type="submission" date="2019-05" db="EMBL/GenBank/DDBJ databases">
        <title>Another draft genome of Portunus trituberculatus and its Hox gene families provides insights of decapod evolution.</title>
        <authorList>
            <person name="Jeong J.-H."/>
            <person name="Song I."/>
            <person name="Kim S."/>
            <person name="Choi T."/>
            <person name="Kim D."/>
            <person name="Ryu S."/>
            <person name="Kim W."/>
        </authorList>
    </citation>
    <scope>NUCLEOTIDE SEQUENCE [LARGE SCALE GENOMIC DNA]</scope>
    <source>
        <tissue evidence="3">Muscle</tissue>
    </source>
</reference>
<evidence type="ECO:0000259" key="2">
    <source>
        <dbReference type="PROSITE" id="PS50837"/>
    </source>
</evidence>
<dbReference type="PROSITE" id="PS50837">
    <property type="entry name" value="NACHT"/>
    <property type="match status" value="1"/>
</dbReference>
<dbReference type="Pfam" id="PF05729">
    <property type="entry name" value="NACHT"/>
    <property type="match status" value="1"/>
</dbReference>
<keyword evidence="4" id="KW-1185">Reference proteome</keyword>
<dbReference type="PANTHER" id="PTHR46312:SF2">
    <property type="entry name" value="NUCLEOTIDE-BINDING OLIGOMERIZATION DOMAIN-CONTAINING PROTEIN 2-LIKE"/>
    <property type="match status" value="1"/>
</dbReference>
<dbReference type="InterPro" id="IPR007111">
    <property type="entry name" value="NACHT_NTPase"/>
</dbReference>
<evidence type="ECO:0000313" key="3">
    <source>
        <dbReference type="EMBL" id="MPC54642.1"/>
    </source>
</evidence>
<dbReference type="AlphaFoldDB" id="A0A5B7G6S7"/>
<feature type="compositionally biased region" description="Pro residues" evidence="1">
    <location>
        <begin position="331"/>
        <end position="345"/>
    </location>
</feature>
<dbReference type="PANTHER" id="PTHR46312">
    <property type="entry name" value="NACHT DOMAIN-CONTAINING PROTEIN"/>
    <property type="match status" value="1"/>
</dbReference>
<protein>
    <submittedName>
        <fullName evidence="3">Paternally-expressed gene 3 protein</fullName>
    </submittedName>
</protein>
<proteinExistence type="predicted"/>
<feature type="compositionally biased region" description="Low complexity" evidence="1">
    <location>
        <begin position="319"/>
        <end position="330"/>
    </location>
</feature>
<name>A0A5B7G6S7_PORTR</name>
<dbReference type="Gene3D" id="3.40.50.300">
    <property type="entry name" value="P-loop containing nucleotide triphosphate hydrolases"/>
    <property type="match status" value="1"/>
</dbReference>
<dbReference type="EMBL" id="VSRR010012511">
    <property type="protein sequence ID" value="MPC54642.1"/>
    <property type="molecule type" value="Genomic_DNA"/>
</dbReference>
<dbReference type="OrthoDB" id="120976at2759"/>
<gene>
    <name evidence="3" type="primary">PEG3_0</name>
    <name evidence="3" type="ORF">E2C01_048565</name>
</gene>
<feature type="domain" description="NACHT" evidence="2">
    <location>
        <begin position="398"/>
        <end position="523"/>
    </location>
</feature>
<dbReference type="SUPFAM" id="SSF52540">
    <property type="entry name" value="P-loop containing nucleoside triphosphate hydrolases"/>
    <property type="match status" value="2"/>
</dbReference>
<sequence length="777" mass="89887">MASSIPPVDYLRLKLFCILEGPGAATLKFILKRGTKVPNPPVSFLNYLNSLKSENSTANFCKLTNRKKKDVFNKTEMDQINADHLWENFDLTFLFKAIRYGCENVEGFDHHAWNDHTKLEGMVKEIKDERNTVVHERRQLTDHEFQGKMTHLKDLFLKALDATEHKFGASIQDITQEKRRIDDVIHDILSCFTIEGILRLDTLRHLPVFKNMFFTRLRDIYKKSQIFDPLCFLSRVSKKDLNIQDIFTKIIIKKEPGDKEIDYLDILVYTQSLGLQQQVTSSTQQQQPIHVIQQPQSTMCTQQPQPNVSTQHPQPTLSTQHPQPTVSTQQPQPPLPIQHPQPPLPIQQSQSITFTQQPTASTQQPHPTVSTQQPQPTLSTQQPQSTQTTFQTDLVHPQLLLIKGVAGSGKTTLLTFIVSEWIKHECERRMKHLDVYDFVLHVLCRDGNYESLEEFLEQVFPEASSFKPYTMTLITKFKILFLIDGLDERNSSSRKLVNDILKRSEMLPGCTIICTSRPETVVDFLQSVSNKYKKSQGIMMGISQNDRTKFVMRYYMSLSVTGSPNCDKLAQVMERVGWRDHFGLPLNLLFLSTLFRDKPECVRENTTQTSLYLAMHDWSLEKLQYRLAEHPQTRDFNRLYREESIEIVLDLIYQVSFECLMENRQFLSRDDMKQLKHCCKDQELPREEMLGSFFSLRETVTTRVSQVYHSPHKGIQEFFAAKHIVRILNQSSDESVRRLLRQPTKETIQTLKNLLLHVAGLLSQKGVQSHPRAIKVS</sequence>
<dbReference type="InterPro" id="IPR027417">
    <property type="entry name" value="P-loop_NTPase"/>
</dbReference>
<evidence type="ECO:0000313" key="4">
    <source>
        <dbReference type="Proteomes" id="UP000324222"/>
    </source>
</evidence>
<accession>A0A5B7G6S7</accession>
<organism evidence="3 4">
    <name type="scientific">Portunus trituberculatus</name>
    <name type="common">Swimming crab</name>
    <name type="synonym">Neptunus trituberculatus</name>
    <dbReference type="NCBI Taxonomy" id="210409"/>
    <lineage>
        <taxon>Eukaryota</taxon>
        <taxon>Metazoa</taxon>
        <taxon>Ecdysozoa</taxon>
        <taxon>Arthropoda</taxon>
        <taxon>Crustacea</taxon>
        <taxon>Multicrustacea</taxon>
        <taxon>Malacostraca</taxon>
        <taxon>Eumalacostraca</taxon>
        <taxon>Eucarida</taxon>
        <taxon>Decapoda</taxon>
        <taxon>Pleocyemata</taxon>
        <taxon>Brachyura</taxon>
        <taxon>Eubrachyura</taxon>
        <taxon>Portunoidea</taxon>
        <taxon>Portunidae</taxon>
        <taxon>Portuninae</taxon>
        <taxon>Portunus</taxon>
    </lineage>
</organism>
<feature type="compositionally biased region" description="Low complexity" evidence="1">
    <location>
        <begin position="286"/>
        <end position="296"/>
    </location>
</feature>
<feature type="compositionally biased region" description="Low complexity" evidence="1">
    <location>
        <begin position="346"/>
        <end position="388"/>
    </location>
</feature>